<feature type="transmembrane region" description="Helical" evidence="2">
    <location>
        <begin position="40"/>
        <end position="61"/>
    </location>
</feature>
<gene>
    <name evidence="3" type="ORF">PCOR1329_LOCUS43609</name>
</gene>
<keyword evidence="2" id="KW-1133">Transmembrane helix</keyword>
<organism evidence="3 4">
    <name type="scientific">Prorocentrum cordatum</name>
    <dbReference type="NCBI Taxonomy" id="2364126"/>
    <lineage>
        <taxon>Eukaryota</taxon>
        <taxon>Sar</taxon>
        <taxon>Alveolata</taxon>
        <taxon>Dinophyceae</taxon>
        <taxon>Prorocentrales</taxon>
        <taxon>Prorocentraceae</taxon>
        <taxon>Prorocentrum</taxon>
    </lineage>
</organism>
<feature type="compositionally biased region" description="Basic and acidic residues" evidence="1">
    <location>
        <begin position="136"/>
        <end position="147"/>
    </location>
</feature>
<feature type="compositionally biased region" description="Basic residues" evidence="1">
    <location>
        <begin position="209"/>
        <end position="229"/>
    </location>
</feature>
<evidence type="ECO:0000256" key="2">
    <source>
        <dbReference type="SAM" id="Phobius"/>
    </source>
</evidence>
<evidence type="ECO:0000313" key="3">
    <source>
        <dbReference type="EMBL" id="CAK0851454.1"/>
    </source>
</evidence>
<feature type="region of interest" description="Disordered" evidence="1">
    <location>
        <begin position="258"/>
        <end position="286"/>
    </location>
</feature>
<dbReference type="EMBL" id="CAUYUJ010015240">
    <property type="protein sequence ID" value="CAK0851454.1"/>
    <property type="molecule type" value="Genomic_DNA"/>
</dbReference>
<keyword evidence="4" id="KW-1185">Reference proteome</keyword>
<feature type="compositionally biased region" description="Low complexity" evidence="1">
    <location>
        <begin position="194"/>
        <end position="208"/>
    </location>
</feature>
<feature type="compositionally biased region" description="Low complexity" evidence="1">
    <location>
        <begin position="155"/>
        <end position="177"/>
    </location>
</feature>
<evidence type="ECO:0000313" key="4">
    <source>
        <dbReference type="Proteomes" id="UP001189429"/>
    </source>
</evidence>
<accession>A0ABN9TYM5</accession>
<comment type="caution">
    <text evidence="3">The sequence shown here is derived from an EMBL/GenBank/DDBJ whole genome shotgun (WGS) entry which is preliminary data.</text>
</comment>
<evidence type="ECO:0000256" key="1">
    <source>
        <dbReference type="SAM" id="MobiDB-lite"/>
    </source>
</evidence>
<dbReference type="Proteomes" id="UP001189429">
    <property type="component" value="Unassembled WGS sequence"/>
</dbReference>
<name>A0ABN9TYM5_9DINO</name>
<sequence>MRPTIFRDLVACIVCLLVCLFIFSVCLLLVLILLTCLLGALLLTTLWFSIMLVLPFTLSLLMDSLIVPLPLEMPIGLVASQFGVSATDRTLELTLRFDESTGTAYAQNCVEYWSIFKCCRAAGLQRLLGHAPEQPETPRGHDQRSEQAGKPPRSAGAALAPKAGGAQKPQQRPAVRAAPRRSHGRPPDVCLQCSPPAAGARGPRAPGAGRRRGRGARPRRPPRRGRRAGRPAGSSGRRGRELRGLCWERVPRGLRRGCRANKASARPPGQPQGVPRRGPGLLALPRCAPPAPMAPARQDDCAGALGPPPCAAFALEPECSPVCDALVPVHECLVEVSANSTHDCHAKILGVTSTAEFPPGDCPYR</sequence>
<proteinExistence type="predicted"/>
<keyword evidence="2" id="KW-0472">Membrane</keyword>
<feature type="compositionally biased region" description="Low complexity" evidence="1">
    <location>
        <begin position="271"/>
        <end position="286"/>
    </location>
</feature>
<keyword evidence="2" id="KW-0812">Transmembrane</keyword>
<feature type="transmembrane region" description="Helical" evidence="2">
    <location>
        <begin position="9"/>
        <end position="34"/>
    </location>
</feature>
<feature type="region of interest" description="Disordered" evidence="1">
    <location>
        <begin position="131"/>
        <end position="240"/>
    </location>
</feature>
<protein>
    <submittedName>
        <fullName evidence="3">Uncharacterized protein</fullName>
    </submittedName>
</protein>
<reference evidence="3" key="1">
    <citation type="submission" date="2023-10" db="EMBL/GenBank/DDBJ databases">
        <authorList>
            <person name="Chen Y."/>
            <person name="Shah S."/>
            <person name="Dougan E. K."/>
            <person name="Thang M."/>
            <person name="Chan C."/>
        </authorList>
    </citation>
    <scope>NUCLEOTIDE SEQUENCE [LARGE SCALE GENOMIC DNA]</scope>
</reference>